<keyword evidence="7" id="KW-0131">Cell cycle</keyword>
<feature type="transmembrane region" description="Helical" evidence="6">
    <location>
        <begin position="213"/>
        <end position="231"/>
    </location>
</feature>
<evidence type="ECO:0000256" key="2">
    <source>
        <dbReference type="ARBA" id="ARBA00022692"/>
    </source>
</evidence>
<comment type="caution">
    <text evidence="7">The sequence shown here is derived from an EMBL/GenBank/DDBJ whole genome shotgun (WGS) entry which is preliminary data.</text>
</comment>
<evidence type="ECO:0000256" key="6">
    <source>
        <dbReference type="SAM" id="Phobius"/>
    </source>
</evidence>
<comment type="subcellular location">
    <subcellularLocation>
        <location evidence="1">Membrane</location>
        <topology evidence="1">Multi-pass membrane protein</topology>
    </subcellularLocation>
</comment>
<keyword evidence="3" id="KW-0133">Cell shape</keyword>
<feature type="transmembrane region" description="Helical" evidence="6">
    <location>
        <begin position="35"/>
        <end position="52"/>
    </location>
</feature>
<name>A0A084JD31_9CLOT</name>
<evidence type="ECO:0000256" key="5">
    <source>
        <dbReference type="ARBA" id="ARBA00023136"/>
    </source>
</evidence>
<evidence type="ECO:0000313" key="7">
    <source>
        <dbReference type="EMBL" id="KEZ86865.1"/>
    </source>
</evidence>
<dbReference type="GO" id="GO:0015648">
    <property type="term" value="F:lipid-linked peptidoglycan transporter activity"/>
    <property type="evidence" value="ECO:0007669"/>
    <property type="project" value="TreeGrafter"/>
</dbReference>
<dbReference type="AlphaFoldDB" id="A0A084JD31"/>
<feature type="transmembrane region" description="Helical" evidence="6">
    <location>
        <begin position="64"/>
        <end position="83"/>
    </location>
</feature>
<keyword evidence="5 6" id="KW-0472">Membrane</keyword>
<dbReference type="PANTHER" id="PTHR30474:SF3">
    <property type="entry name" value="PEPTIDOGLYCAN GLYCOSYLTRANSFERASE RODA"/>
    <property type="match status" value="1"/>
</dbReference>
<feature type="transmembrane region" description="Helical" evidence="6">
    <location>
        <begin position="236"/>
        <end position="253"/>
    </location>
</feature>
<evidence type="ECO:0000256" key="4">
    <source>
        <dbReference type="ARBA" id="ARBA00022989"/>
    </source>
</evidence>
<accession>A0A084JD31</accession>
<feature type="transmembrane region" description="Helical" evidence="6">
    <location>
        <begin position="343"/>
        <end position="363"/>
    </location>
</feature>
<dbReference type="GO" id="GO:0051301">
    <property type="term" value="P:cell division"/>
    <property type="evidence" value="ECO:0007669"/>
    <property type="project" value="UniProtKB-KW"/>
</dbReference>
<feature type="transmembrane region" description="Helical" evidence="6">
    <location>
        <begin position="409"/>
        <end position="427"/>
    </location>
</feature>
<dbReference type="Proteomes" id="UP000028542">
    <property type="component" value="Unassembled WGS sequence"/>
</dbReference>
<reference evidence="7 8" key="1">
    <citation type="submission" date="2014-07" db="EMBL/GenBank/DDBJ databases">
        <title>Draft genome of Clostridium sulfidigenes 113A isolated from sediments associated with methane hydrate from Krishna Godavari basin.</title>
        <authorList>
            <person name="Honkalas V.S."/>
            <person name="Dabir A.P."/>
            <person name="Arora P."/>
            <person name="Dhakephalkar P.K."/>
        </authorList>
    </citation>
    <scope>NUCLEOTIDE SEQUENCE [LARGE SCALE GENOMIC DNA]</scope>
    <source>
        <strain evidence="7 8">113A</strain>
    </source>
</reference>
<gene>
    <name evidence="7" type="ORF">IO99_08285</name>
</gene>
<feature type="transmembrane region" description="Helical" evidence="6">
    <location>
        <begin position="302"/>
        <end position="323"/>
    </location>
</feature>
<dbReference type="GO" id="GO:0032153">
    <property type="term" value="C:cell division site"/>
    <property type="evidence" value="ECO:0007669"/>
    <property type="project" value="TreeGrafter"/>
</dbReference>
<dbReference type="Pfam" id="PF01098">
    <property type="entry name" value="FTSW_RODA_SPOVE"/>
    <property type="match status" value="1"/>
</dbReference>
<dbReference type="GO" id="GO:0008360">
    <property type="term" value="P:regulation of cell shape"/>
    <property type="evidence" value="ECO:0007669"/>
    <property type="project" value="UniProtKB-KW"/>
</dbReference>
<feature type="transmembrane region" description="Helical" evidence="6">
    <location>
        <begin position="12"/>
        <end position="29"/>
    </location>
</feature>
<organism evidence="7 8">
    <name type="scientific">Clostridium sulfidigenes</name>
    <dbReference type="NCBI Taxonomy" id="318464"/>
    <lineage>
        <taxon>Bacteria</taxon>
        <taxon>Bacillati</taxon>
        <taxon>Bacillota</taxon>
        <taxon>Clostridia</taxon>
        <taxon>Eubacteriales</taxon>
        <taxon>Clostridiaceae</taxon>
        <taxon>Clostridium</taxon>
    </lineage>
</organism>
<evidence type="ECO:0000256" key="1">
    <source>
        <dbReference type="ARBA" id="ARBA00004141"/>
    </source>
</evidence>
<dbReference type="EMBL" id="JPMD01000017">
    <property type="protein sequence ID" value="KEZ86865.1"/>
    <property type="molecule type" value="Genomic_DNA"/>
</dbReference>
<feature type="transmembrane region" description="Helical" evidence="6">
    <location>
        <begin position="259"/>
        <end position="281"/>
    </location>
</feature>
<keyword evidence="7" id="KW-0132">Cell division</keyword>
<keyword evidence="4 6" id="KW-1133">Transmembrane helix</keyword>
<dbReference type="PANTHER" id="PTHR30474">
    <property type="entry name" value="CELL CYCLE PROTEIN"/>
    <property type="match status" value="1"/>
</dbReference>
<dbReference type="GO" id="GO:0005886">
    <property type="term" value="C:plasma membrane"/>
    <property type="evidence" value="ECO:0007669"/>
    <property type="project" value="TreeGrafter"/>
</dbReference>
<dbReference type="STRING" id="318464.IO99_08285"/>
<feature type="transmembrane region" description="Helical" evidence="6">
    <location>
        <begin position="103"/>
        <end position="122"/>
    </location>
</feature>
<dbReference type="RefSeq" id="WP_035132162.1">
    <property type="nucleotide sequence ID" value="NZ_JPMD01000017.1"/>
</dbReference>
<dbReference type="InterPro" id="IPR001182">
    <property type="entry name" value="FtsW/RodA"/>
</dbReference>
<proteinExistence type="predicted"/>
<evidence type="ECO:0000256" key="3">
    <source>
        <dbReference type="ARBA" id="ARBA00022960"/>
    </source>
</evidence>
<feature type="transmembrane region" description="Helical" evidence="6">
    <location>
        <begin position="134"/>
        <end position="151"/>
    </location>
</feature>
<evidence type="ECO:0000313" key="8">
    <source>
        <dbReference type="Proteomes" id="UP000028542"/>
    </source>
</evidence>
<dbReference type="eggNOG" id="COG0772">
    <property type="taxonomic scope" value="Bacteria"/>
</dbReference>
<feature type="transmembrane region" description="Helical" evidence="6">
    <location>
        <begin position="375"/>
        <end position="397"/>
    </location>
</feature>
<keyword evidence="2 6" id="KW-0812">Transmembrane</keyword>
<protein>
    <submittedName>
        <fullName evidence="7">Cell division protein FtsW</fullName>
    </submittedName>
</protein>
<keyword evidence="8" id="KW-1185">Reference proteome</keyword>
<sequence length="438" mass="49017">MKGIKQEKRVLRFTYLLVMALFFNVAILTPTIDKGAIFIGAIICGLLCYSHFVIRRFYPDGDKFILLFSNILAVIGIAMIYRLDLPISGGSYIAEGTRSFLTAKQIIFFALGMTMFILVVVILPDLKRFSKYKYLYLIITLLFMSMGTFFGKEQFGAKNWVSLFGFGFQPSEFGKIALVAYLASALKDYEKPSEFWIKIGKVIGFRKESSYKYISLIEPAMIMMVSLLFMLAQTDLGSALIFFAIALTMLYIATSNKKYVIIALLLFVVGGVIGYYLFYHVQIRVMIWRNPWKYGYDEGHQLVQSLIAIANGGFFGVGLGNGYPGYIPVVESDFIFAAICEELGLLIGFAVIILNFLLFYRCIRAALYIKDKFSRLLAVGYSTMMVSQTLVIIGGVTGAIPLTGITLPFVSYGGSSMLISYLSLGIIQKISEESSNYE</sequence>